<dbReference type="AlphaFoldDB" id="A0A286UP92"/>
<dbReference type="GO" id="GO:0005634">
    <property type="term" value="C:nucleus"/>
    <property type="evidence" value="ECO:0007669"/>
    <property type="project" value="UniProtKB-SubCell"/>
</dbReference>
<evidence type="ECO:0000256" key="2">
    <source>
        <dbReference type="ARBA" id="ARBA00023242"/>
    </source>
</evidence>
<protein>
    <recommendedName>
        <fullName evidence="4">C3H1-type domain-containing protein</fullName>
    </recommendedName>
</protein>
<organism evidence="5 6">
    <name type="scientific">Pyrrhoderma noxium</name>
    <dbReference type="NCBI Taxonomy" id="2282107"/>
    <lineage>
        <taxon>Eukaryota</taxon>
        <taxon>Fungi</taxon>
        <taxon>Dikarya</taxon>
        <taxon>Basidiomycota</taxon>
        <taxon>Agaricomycotina</taxon>
        <taxon>Agaricomycetes</taxon>
        <taxon>Hymenochaetales</taxon>
        <taxon>Hymenochaetaceae</taxon>
        <taxon>Pyrrhoderma</taxon>
    </lineage>
</organism>
<comment type="caution">
    <text evidence="5">The sequence shown here is derived from an EMBL/GenBank/DDBJ whole genome shotgun (WGS) entry which is preliminary data.</text>
</comment>
<dbReference type="InterPro" id="IPR051767">
    <property type="entry name" value="Nucleoporin_NUP42"/>
</dbReference>
<keyword evidence="3" id="KW-0479">Metal-binding</keyword>
<proteinExistence type="predicted"/>
<dbReference type="Proteomes" id="UP000217199">
    <property type="component" value="Unassembled WGS sequence"/>
</dbReference>
<dbReference type="InterPro" id="IPR000571">
    <property type="entry name" value="Znf_CCCH"/>
</dbReference>
<sequence>MTICAYFLQGRCRFGSTCKNEHPVTRPGSVNVSNAGVLIVPFSQEGLAKDITPGFEKPLWPFSSFGPAKFESTIIAGLDISPEELRFKALEALRSGNPVEYEKFESEKTIEANQTYSKALGEIEQIYKHAYDLSVAMQKKLPMPRNPVYNSPTNTASPAFRSPGPVSAFGTTAQPSAFGTPGPVVSAFAKPAFGQPAFGQPSFGQSAFAQASKPVSAFGQPGPVVSAFAPVNNQTSSAFGQPAQTSAFGQASQPQSSFIRPASGAFANAGGGGGGFSAFAGSGNSAFGAGAQQNANPVFGQPSAFGANAANTANNNNNNTAQTSAFGLPAKPVSAFGQPAFGQQQQTQPVFGQPSQPVSAFAQAAKGNPVFGQPSQPVSAFGQPVVQPVSAFGQPAQPVSAFGQPTQPVSAFAQPTQPVSAFTQPPAFGNPGQGFAGLPQKPKPSSPDFTSALSSVKAIPMLDKHDGLLPKDYANQLPADVREIFAAEKFEWGKIPEWLPPIEMR</sequence>
<gene>
    <name evidence="5" type="ORF">PNOK_0404400</name>
</gene>
<evidence type="ECO:0000259" key="4">
    <source>
        <dbReference type="PROSITE" id="PS50103"/>
    </source>
</evidence>
<dbReference type="PROSITE" id="PS50103">
    <property type="entry name" value="ZF_C3H1"/>
    <property type="match status" value="1"/>
</dbReference>
<keyword evidence="3" id="KW-0863">Zinc-finger</keyword>
<keyword evidence="6" id="KW-1185">Reference proteome</keyword>
<feature type="zinc finger region" description="C3H1-type" evidence="3">
    <location>
        <begin position="1"/>
        <end position="25"/>
    </location>
</feature>
<dbReference type="STRING" id="2282107.A0A286UP92"/>
<evidence type="ECO:0000313" key="6">
    <source>
        <dbReference type="Proteomes" id="UP000217199"/>
    </source>
</evidence>
<keyword evidence="2" id="KW-0539">Nucleus</keyword>
<evidence type="ECO:0000256" key="3">
    <source>
        <dbReference type="PROSITE-ProRule" id="PRU00723"/>
    </source>
</evidence>
<reference evidence="5 6" key="1">
    <citation type="journal article" date="2017" name="Mol. Ecol.">
        <title>Comparative and population genomic landscape of Phellinus noxius: A hypervariable fungus causing root rot in trees.</title>
        <authorList>
            <person name="Chung C.L."/>
            <person name="Lee T.J."/>
            <person name="Akiba M."/>
            <person name="Lee H.H."/>
            <person name="Kuo T.H."/>
            <person name="Liu D."/>
            <person name="Ke H.M."/>
            <person name="Yokoi T."/>
            <person name="Roa M.B."/>
            <person name="Lu M.J."/>
            <person name="Chang Y.Y."/>
            <person name="Ann P.J."/>
            <person name="Tsai J.N."/>
            <person name="Chen C.Y."/>
            <person name="Tzean S.S."/>
            <person name="Ota Y."/>
            <person name="Hattori T."/>
            <person name="Sahashi N."/>
            <person name="Liou R.F."/>
            <person name="Kikuchi T."/>
            <person name="Tsai I.J."/>
        </authorList>
    </citation>
    <scope>NUCLEOTIDE SEQUENCE [LARGE SCALE GENOMIC DNA]</scope>
    <source>
        <strain evidence="5 6">FFPRI411160</strain>
    </source>
</reference>
<accession>A0A286UP92</accession>
<dbReference type="OrthoDB" id="20729at2759"/>
<dbReference type="InParanoid" id="A0A286UP92"/>
<dbReference type="EMBL" id="NBII01000003">
    <property type="protein sequence ID" value="PAV21417.1"/>
    <property type="molecule type" value="Genomic_DNA"/>
</dbReference>
<name>A0A286UP92_9AGAM</name>
<feature type="domain" description="C3H1-type" evidence="4">
    <location>
        <begin position="1"/>
        <end position="25"/>
    </location>
</feature>
<evidence type="ECO:0000313" key="5">
    <source>
        <dbReference type="EMBL" id="PAV21417.1"/>
    </source>
</evidence>
<comment type="subcellular location">
    <subcellularLocation>
        <location evidence="1">Nucleus</location>
    </subcellularLocation>
</comment>
<dbReference type="PANTHER" id="PTHR46527:SF1">
    <property type="entry name" value="NUCLEOPORIN NUP42"/>
    <property type="match status" value="1"/>
</dbReference>
<evidence type="ECO:0000256" key="1">
    <source>
        <dbReference type="ARBA" id="ARBA00004123"/>
    </source>
</evidence>
<keyword evidence="3" id="KW-0862">Zinc</keyword>
<dbReference type="PANTHER" id="PTHR46527">
    <property type="entry name" value="NUCLEOPORIN-LIKE PROTEIN 2"/>
    <property type="match status" value="1"/>
</dbReference>
<dbReference type="GO" id="GO:0008270">
    <property type="term" value="F:zinc ion binding"/>
    <property type="evidence" value="ECO:0007669"/>
    <property type="project" value="UniProtKB-KW"/>
</dbReference>